<dbReference type="EMBL" id="UGUW01000004">
    <property type="protein sequence ID" value="SUD59765.1"/>
    <property type="molecule type" value="Genomic_DNA"/>
</dbReference>
<reference evidence="1 2" key="1">
    <citation type="submission" date="2018-06" db="EMBL/GenBank/DDBJ databases">
        <authorList>
            <consortium name="Pathogen Informatics"/>
            <person name="Doyle S."/>
        </authorList>
    </citation>
    <scope>NUCLEOTIDE SEQUENCE [LARGE SCALE GENOMIC DNA]</scope>
    <source>
        <strain evidence="1 2">NCTC10860</strain>
    </source>
</reference>
<sequence length="149" mass="16107">MLGGHIQLKDADRNRLETAMRSYLRSGGSAVQLSVSAKADLGRGRERLSRIYVINPEGKEMRPKKTPPAAPRDKGAIIASARKAADANIAARKAERDALAGAVLEAALAGKTRKLAAEELGISPNTLRRITKDHDIHFARDRSSSFIPL</sequence>
<name>A0A379K4Z6_ECTOL</name>
<accession>A0A379K4Z6</accession>
<dbReference type="AlphaFoldDB" id="A0A379K4Z6"/>
<evidence type="ECO:0000313" key="1">
    <source>
        <dbReference type="EMBL" id="SUD59765.1"/>
    </source>
</evidence>
<gene>
    <name evidence="1" type="ORF">NCTC10860_02075</name>
</gene>
<dbReference type="Proteomes" id="UP000254084">
    <property type="component" value="Unassembled WGS sequence"/>
</dbReference>
<organism evidence="1 2">
    <name type="scientific">Ectopseudomonas oleovorans</name>
    <name type="common">Pseudomonas oleovorans</name>
    <dbReference type="NCBI Taxonomy" id="301"/>
    <lineage>
        <taxon>Bacteria</taxon>
        <taxon>Pseudomonadati</taxon>
        <taxon>Pseudomonadota</taxon>
        <taxon>Gammaproteobacteria</taxon>
        <taxon>Pseudomonadales</taxon>
        <taxon>Pseudomonadaceae</taxon>
        <taxon>Ectopseudomonas</taxon>
    </lineage>
</organism>
<evidence type="ECO:0000313" key="2">
    <source>
        <dbReference type="Proteomes" id="UP000254084"/>
    </source>
</evidence>
<proteinExistence type="predicted"/>
<protein>
    <submittedName>
        <fullName evidence="1">Uncharacterized protein</fullName>
    </submittedName>
</protein>